<accession>A0A3Q9IG20</accession>
<dbReference type="Pfam" id="PF12674">
    <property type="entry name" value="Zn_ribbon_2"/>
    <property type="match status" value="1"/>
</dbReference>
<sequence length="86" mass="9472">MKICVACGMPMTEVADFALGDVEKDYCVHCMRPDGTMQSYEEKLDSLSALIVRTQGLDQGVARNAARNMMARLPAWKVDEADEGTD</sequence>
<organism evidence="2 3">
    <name type="scientific">Paenibacillus lutimineralis</name>
    <dbReference type="NCBI Taxonomy" id="2707005"/>
    <lineage>
        <taxon>Bacteria</taxon>
        <taxon>Bacillati</taxon>
        <taxon>Bacillota</taxon>
        <taxon>Bacilli</taxon>
        <taxon>Bacillales</taxon>
        <taxon>Paenibacillaceae</taxon>
        <taxon>Paenibacillus</taxon>
    </lineage>
</organism>
<protein>
    <submittedName>
        <fullName evidence="2">AraC family transcriptional regulator</fullName>
    </submittedName>
</protein>
<evidence type="ECO:0000259" key="1">
    <source>
        <dbReference type="Pfam" id="PF12674"/>
    </source>
</evidence>
<evidence type="ECO:0000313" key="3">
    <source>
        <dbReference type="Proteomes" id="UP000270678"/>
    </source>
</evidence>
<dbReference type="KEGG" id="plut:EI981_19605"/>
<dbReference type="InterPro" id="IPR025868">
    <property type="entry name" value="Zn_ribbon_dom_put"/>
</dbReference>
<feature type="domain" description="Putative zinc ribbon" evidence="1">
    <location>
        <begin position="3"/>
        <end position="77"/>
    </location>
</feature>
<dbReference type="OrthoDB" id="9801008at2"/>
<keyword evidence="3" id="KW-1185">Reference proteome</keyword>
<evidence type="ECO:0000313" key="2">
    <source>
        <dbReference type="EMBL" id="AZS18376.1"/>
    </source>
</evidence>
<gene>
    <name evidence="2" type="ORF">EI981_19605</name>
</gene>
<reference evidence="3" key="1">
    <citation type="submission" date="2018-12" db="EMBL/GenBank/DDBJ databases">
        <title>Complete genome sequence of Paenibacillus sp. MBLB1234.</title>
        <authorList>
            <person name="Nam Y.-D."/>
            <person name="Kang J."/>
            <person name="Chung W.-H."/>
            <person name="Park Y.S."/>
        </authorList>
    </citation>
    <scope>NUCLEOTIDE SEQUENCE [LARGE SCALE GENOMIC DNA]</scope>
    <source>
        <strain evidence="3">MBLB1234</strain>
    </source>
</reference>
<proteinExistence type="predicted"/>
<dbReference type="AlphaFoldDB" id="A0A3Q9IG20"/>
<dbReference type="EMBL" id="CP034346">
    <property type="protein sequence ID" value="AZS18376.1"/>
    <property type="molecule type" value="Genomic_DNA"/>
</dbReference>
<dbReference type="Proteomes" id="UP000270678">
    <property type="component" value="Chromosome"/>
</dbReference>
<name>A0A3Q9IG20_9BACL</name>